<dbReference type="STRING" id="301148.B4135_0990"/>
<name>A0A150MF46_9BACI</name>
<dbReference type="EMBL" id="LQYT01000001">
    <property type="protein sequence ID" value="KYD23167.1"/>
    <property type="molecule type" value="Genomic_DNA"/>
</dbReference>
<organism evidence="2 3">
    <name type="scientific">Caldibacillus debilis</name>
    <dbReference type="NCBI Taxonomy" id="301148"/>
    <lineage>
        <taxon>Bacteria</taxon>
        <taxon>Bacillati</taxon>
        <taxon>Bacillota</taxon>
        <taxon>Bacilli</taxon>
        <taxon>Bacillales</taxon>
        <taxon>Bacillaceae</taxon>
        <taxon>Caldibacillus</taxon>
    </lineage>
</organism>
<reference evidence="2 3" key="1">
    <citation type="submission" date="2016-01" db="EMBL/GenBank/DDBJ databases">
        <title>Draft Genome Sequences of Seven Thermophilic Sporeformers Isolated from Foods.</title>
        <authorList>
            <person name="Berendsen E.M."/>
            <person name="Wells-Bennik M.H."/>
            <person name="Krawcyk A.O."/>
            <person name="De Jong A."/>
            <person name="Holsappel S."/>
            <person name="Eijlander R.T."/>
            <person name="Kuipers O.P."/>
        </authorList>
    </citation>
    <scope>NUCLEOTIDE SEQUENCE [LARGE SCALE GENOMIC DNA]</scope>
    <source>
        <strain evidence="2 3">B4135</strain>
    </source>
</reference>
<dbReference type="OrthoDB" id="2828561at2"/>
<evidence type="ECO:0008006" key="4">
    <source>
        <dbReference type="Google" id="ProtNLM"/>
    </source>
</evidence>
<dbReference type="Pfam" id="PF06319">
    <property type="entry name" value="MmcB-like"/>
    <property type="match status" value="1"/>
</dbReference>
<evidence type="ECO:0000313" key="2">
    <source>
        <dbReference type="EMBL" id="KYD23167.1"/>
    </source>
</evidence>
<dbReference type="AlphaFoldDB" id="A0A150MF46"/>
<feature type="coiled-coil region" evidence="1">
    <location>
        <begin position="104"/>
        <end position="148"/>
    </location>
</feature>
<evidence type="ECO:0000313" key="3">
    <source>
        <dbReference type="Proteomes" id="UP000075683"/>
    </source>
</evidence>
<keyword evidence="1" id="KW-0175">Coiled coil</keyword>
<dbReference type="RefSeq" id="WP_160331513.1">
    <property type="nucleotide sequence ID" value="NZ_LQYT01000001.1"/>
</dbReference>
<comment type="caution">
    <text evidence="2">The sequence shown here is derived from an EMBL/GenBank/DDBJ whole genome shotgun (WGS) entry which is preliminary data.</text>
</comment>
<accession>A0A150MF46</accession>
<dbReference type="InterPro" id="IPR009394">
    <property type="entry name" value="MmcB-like"/>
</dbReference>
<feature type="coiled-coil region" evidence="1">
    <location>
        <begin position="260"/>
        <end position="294"/>
    </location>
</feature>
<sequence>MAITGKDPISVQVIQALRQGVKVKDIPSMFGITLNQAKRLSRYKNMLDQAENHLHSPAIEKLKGIGLKALLLAPLFKNEDWEGLVEILLNVTEHTKRDEFPLFIQALQEKRERISDAEKEINCKLKGLEEREKKLLELEAKTDKTLEAIRKQHDFIKRYPLHVQKFLLDNLGIYQGQLVLAKRLDSNWQQSLKKKGALEYDRDRYIWIVNNLDLIVEDYLRRTNRKKPFPTTWDYEKEKKRNHWYDVPKDPRYRLPTGLGENLVSVLKRLEKEKEEILNEKNNIRSEIDTIRKSSPHSFLEQIKITDILSARELKVHGELQNVALKWLYGNGYVCACEVLLPNGKRADVVGYDRQGHIIIIEVKVSPEDLRRDKKWESYLEFCDEFYFLLSEEACSAFDANEYPNAGRLMREHHTLKVHQPPSPKSRAMDGETVIWLINRQLAKKYVFGF</sequence>
<dbReference type="Proteomes" id="UP000075683">
    <property type="component" value="Unassembled WGS sequence"/>
</dbReference>
<evidence type="ECO:0000256" key="1">
    <source>
        <dbReference type="SAM" id="Coils"/>
    </source>
</evidence>
<gene>
    <name evidence="2" type="ORF">B4135_0990</name>
</gene>
<proteinExistence type="predicted"/>
<protein>
    <recommendedName>
        <fullName evidence="4">DNA repair protein MmcB-related protein</fullName>
    </recommendedName>
</protein>